<proteinExistence type="predicted"/>
<dbReference type="Proteomes" id="UP000603200">
    <property type="component" value="Unassembled WGS sequence"/>
</dbReference>
<keyword evidence="1" id="KW-0472">Membrane</keyword>
<reference evidence="2 3" key="1">
    <citation type="submission" date="2021-01" db="EMBL/GenBank/DDBJ databases">
        <title>Whole genome shotgun sequence of Actinoplanes humidus NBRC 14915.</title>
        <authorList>
            <person name="Komaki H."/>
            <person name="Tamura T."/>
        </authorList>
    </citation>
    <scope>NUCLEOTIDE SEQUENCE [LARGE SCALE GENOMIC DNA]</scope>
    <source>
        <strain evidence="2 3">NBRC 14915</strain>
    </source>
</reference>
<keyword evidence="3" id="KW-1185">Reference proteome</keyword>
<comment type="caution">
    <text evidence="2">The sequence shown here is derived from an EMBL/GenBank/DDBJ whole genome shotgun (WGS) entry which is preliminary data.</text>
</comment>
<sequence>MSTEITSVLGFGAELERLRARHAELNKQPPLTPGEITERARLSSAETVAAYLAGTALPGPAILDRLTVLFGASPGERRRLNEIRDRLAAEADPGGEPVRGNRLTTKTVLGLSAVAVVIAIATTALFNLPAAEPQGGKLGAAHDGPAADCVPLTVWTHRFDPGFEGDVYVLVADFGSVTRTASVDLVRAGKHWRRTVDVHPGVPAQGTGGTMLAFANDPGAPDVTLRSDPALCAAFGTSSTEPAAVPALYLRVDGWT</sequence>
<keyword evidence="1" id="KW-0812">Transmembrane</keyword>
<dbReference type="EMBL" id="BOMN01000022">
    <property type="protein sequence ID" value="GIE18656.1"/>
    <property type="molecule type" value="Genomic_DNA"/>
</dbReference>
<evidence type="ECO:0008006" key="4">
    <source>
        <dbReference type="Google" id="ProtNLM"/>
    </source>
</evidence>
<feature type="transmembrane region" description="Helical" evidence="1">
    <location>
        <begin position="108"/>
        <end position="128"/>
    </location>
</feature>
<name>A0ABQ3ZJ93_9ACTN</name>
<gene>
    <name evidence="2" type="ORF">Ahu01nite_017580</name>
</gene>
<accession>A0ABQ3ZJ93</accession>
<evidence type="ECO:0000313" key="2">
    <source>
        <dbReference type="EMBL" id="GIE18656.1"/>
    </source>
</evidence>
<organism evidence="2 3">
    <name type="scientific">Winogradskya humida</name>
    <dbReference type="NCBI Taxonomy" id="113566"/>
    <lineage>
        <taxon>Bacteria</taxon>
        <taxon>Bacillati</taxon>
        <taxon>Actinomycetota</taxon>
        <taxon>Actinomycetes</taxon>
        <taxon>Micromonosporales</taxon>
        <taxon>Micromonosporaceae</taxon>
        <taxon>Winogradskya</taxon>
    </lineage>
</organism>
<keyword evidence="1" id="KW-1133">Transmembrane helix</keyword>
<evidence type="ECO:0000256" key="1">
    <source>
        <dbReference type="SAM" id="Phobius"/>
    </source>
</evidence>
<protein>
    <recommendedName>
        <fullName evidence="4">Helix-turn-helix protein</fullName>
    </recommendedName>
</protein>
<dbReference type="RefSeq" id="WP_203835914.1">
    <property type="nucleotide sequence ID" value="NZ_BAAATV010000003.1"/>
</dbReference>
<evidence type="ECO:0000313" key="3">
    <source>
        <dbReference type="Proteomes" id="UP000603200"/>
    </source>
</evidence>